<evidence type="ECO:0000256" key="14">
    <source>
        <dbReference type="ARBA" id="ARBA00023180"/>
    </source>
</evidence>
<evidence type="ECO:0000256" key="5">
    <source>
        <dbReference type="ARBA" id="ARBA00022490"/>
    </source>
</evidence>
<feature type="transmembrane region" description="Helical" evidence="21">
    <location>
        <begin position="760"/>
        <end position="786"/>
    </location>
</feature>
<evidence type="ECO:0000256" key="12">
    <source>
        <dbReference type="ARBA" id="ARBA00023157"/>
    </source>
</evidence>
<feature type="transmembrane region" description="Helical" evidence="21">
    <location>
        <begin position="996"/>
        <end position="1016"/>
    </location>
</feature>
<feature type="transmembrane region" description="Helical" evidence="21">
    <location>
        <begin position="878"/>
        <end position="898"/>
    </location>
</feature>
<dbReference type="PROSITE" id="PS50262">
    <property type="entry name" value="G_PROTEIN_RECEP_F1_2"/>
    <property type="match status" value="1"/>
</dbReference>
<evidence type="ECO:0000256" key="15">
    <source>
        <dbReference type="ARBA" id="ARBA00023224"/>
    </source>
</evidence>
<dbReference type="CDD" id="cd15958">
    <property type="entry name" value="7tmA_Beta1_AR"/>
    <property type="match status" value="1"/>
</dbReference>
<keyword evidence="7" id="KW-0677">Repeat</keyword>
<keyword evidence="6 20" id="KW-0812">Transmembrane</keyword>
<comment type="function">
    <text evidence="17">Required for normal embryonic development.</text>
</comment>
<evidence type="ECO:0000256" key="17">
    <source>
        <dbReference type="ARBA" id="ARBA00057428"/>
    </source>
</evidence>
<dbReference type="InterPro" id="IPR002233">
    <property type="entry name" value="ADR_fam"/>
</dbReference>
<feature type="domain" description="G-protein coupled receptors family 1 profile" evidence="22">
    <location>
        <begin position="778"/>
        <end position="1047"/>
    </location>
</feature>
<keyword evidence="13 20" id="KW-0675">Receptor</keyword>
<dbReference type="FunFam" id="2.120.10.30:FF:000063">
    <property type="entry name" value="NHL repeat containing 2"/>
    <property type="match status" value="1"/>
</dbReference>
<dbReference type="SUPFAM" id="SSF52833">
    <property type="entry name" value="Thioredoxin-like"/>
    <property type="match status" value="1"/>
</dbReference>
<dbReference type="InterPro" id="IPR000276">
    <property type="entry name" value="GPCR_Rhodpsn"/>
</dbReference>
<dbReference type="FunFam" id="2.120.10.30:FF:000068">
    <property type="entry name" value="NHL repeat-containing protein 2"/>
    <property type="match status" value="1"/>
</dbReference>
<comment type="caution">
    <text evidence="24">The sequence shown here is derived from an EMBL/GenBank/DDBJ whole genome shotgun (WGS) entry which is preliminary data.</text>
</comment>
<evidence type="ECO:0000256" key="4">
    <source>
        <dbReference type="ARBA" id="ARBA00022475"/>
    </source>
</evidence>
<keyword evidence="10 21" id="KW-0472">Membrane</keyword>
<evidence type="ECO:0000259" key="22">
    <source>
        <dbReference type="PROSITE" id="PS50262"/>
    </source>
</evidence>
<evidence type="ECO:0000256" key="11">
    <source>
        <dbReference type="ARBA" id="ARBA00023139"/>
    </source>
</evidence>
<dbReference type="GO" id="GO:0005829">
    <property type="term" value="C:cytosol"/>
    <property type="evidence" value="ECO:0007669"/>
    <property type="project" value="UniProtKB-SubCell"/>
</dbReference>
<dbReference type="Gene3D" id="1.20.1070.10">
    <property type="entry name" value="Rhodopsin 7-helix transmembrane proteins"/>
    <property type="match status" value="1"/>
</dbReference>
<evidence type="ECO:0000256" key="18">
    <source>
        <dbReference type="ARBA" id="ARBA00071348"/>
    </source>
</evidence>
<dbReference type="InterPro" id="IPR011042">
    <property type="entry name" value="6-blade_b-propeller_TolB-like"/>
</dbReference>
<evidence type="ECO:0000256" key="6">
    <source>
        <dbReference type="ARBA" id="ARBA00022692"/>
    </source>
</evidence>
<evidence type="ECO:0000256" key="7">
    <source>
        <dbReference type="ARBA" id="ARBA00022737"/>
    </source>
</evidence>
<organism evidence="24 25">
    <name type="scientific">Cirrhinus molitorella</name>
    <name type="common">mud carp</name>
    <dbReference type="NCBI Taxonomy" id="172907"/>
    <lineage>
        <taxon>Eukaryota</taxon>
        <taxon>Metazoa</taxon>
        <taxon>Chordata</taxon>
        <taxon>Craniata</taxon>
        <taxon>Vertebrata</taxon>
        <taxon>Euteleostomi</taxon>
        <taxon>Actinopterygii</taxon>
        <taxon>Neopterygii</taxon>
        <taxon>Teleostei</taxon>
        <taxon>Ostariophysi</taxon>
        <taxon>Cypriniformes</taxon>
        <taxon>Cyprinidae</taxon>
        <taxon>Labeoninae</taxon>
        <taxon>Labeonini</taxon>
        <taxon>Cirrhinus</taxon>
    </lineage>
</organism>
<name>A0AA88PAA7_9TELE</name>
<dbReference type="PRINTS" id="PR01103">
    <property type="entry name" value="ADRENERGICR"/>
</dbReference>
<protein>
    <recommendedName>
        <fullName evidence="18">NHL repeat-containing protein 2</fullName>
    </recommendedName>
</protein>
<proteinExistence type="inferred from homology"/>
<evidence type="ECO:0000259" key="23">
    <source>
        <dbReference type="PROSITE" id="PS51352"/>
    </source>
</evidence>
<feature type="transmembrane region" description="Helical" evidence="21">
    <location>
        <begin position="836"/>
        <end position="857"/>
    </location>
</feature>
<feature type="transmembrane region" description="Helical" evidence="21">
    <location>
        <begin position="924"/>
        <end position="946"/>
    </location>
</feature>
<dbReference type="SUPFAM" id="SSF81321">
    <property type="entry name" value="Family A G protein-coupled receptor-like"/>
    <property type="match status" value="1"/>
</dbReference>
<keyword evidence="11" id="KW-0564">Palmitate</keyword>
<dbReference type="AlphaFoldDB" id="A0AA88PAA7"/>
<dbReference type="PROSITE" id="PS51352">
    <property type="entry name" value="THIOREDOXIN_2"/>
    <property type="match status" value="1"/>
</dbReference>
<dbReference type="InterPro" id="IPR001258">
    <property type="entry name" value="NHL_repeat"/>
</dbReference>
<dbReference type="EMBL" id="JAUYZG010000020">
    <property type="protein sequence ID" value="KAK2876330.1"/>
    <property type="molecule type" value="Genomic_DNA"/>
</dbReference>
<evidence type="ECO:0000313" key="24">
    <source>
        <dbReference type="EMBL" id="KAK2876330.1"/>
    </source>
</evidence>
<dbReference type="PROSITE" id="PS00237">
    <property type="entry name" value="G_PROTEIN_RECEP_F1_1"/>
    <property type="match status" value="1"/>
</dbReference>
<dbReference type="GO" id="GO:0005886">
    <property type="term" value="C:plasma membrane"/>
    <property type="evidence" value="ECO:0007669"/>
    <property type="project" value="UniProtKB-SubCell"/>
</dbReference>
<dbReference type="CDD" id="cd03012">
    <property type="entry name" value="TlpA_like_DipZ_like"/>
    <property type="match status" value="1"/>
</dbReference>
<dbReference type="PANTHER" id="PTHR46388">
    <property type="entry name" value="NHL REPEAT-CONTAINING PROTEIN 2"/>
    <property type="match status" value="1"/>
</dbReference>
<evidence type="ECO:0000256" key="19">
    <source>
        <dbReference type="PROSITE-ProRule" id="PRU00504"/>
    </source>
</evidence>
<feature type="transmembrane region" description="Helical" evidence="21">
    <location>
        <begin position="1028"/>
        <end position="1048"/>
    </location>
</feature>
<reference evidence="24" key="1">
    <citation type="submission" date="2023-08" db="EMBL/GenBank/DDBJ databases">
        <title>Chromosome-level Genome Assembly of mud carp (Cirrhinus molitorella).</title>
        <authorList>
            <person name="Liu H."/>
        </authorList>
    </citation>
    <scope>NUCLEOTIDE SEQUENCE</scope>
    <source>
        <strain evidence="24">Prfri</strain>
        <tissue evidence="24">Muscle</tissue>
    </source>
</reference>
<dbReference type="Pfam" id="PF01436">
    <property type="entry name" value="NHL"/>
    <property type="match status" value="2"/>
</dbReference>
<sequence length="1123" mass="122672">MASYSKLSDLFPIQSQLDYALEDATTQEEKENLVHEYLHKIDNKDDLIIPDFEEGLEWLNTDGPLSLRKELSGKVVVLDFFTYCCINCMHLLPDLHQLEQSYTIEDGLVVVGVHSAKFPNEKVLQNVCSAVLRYDITHPVVNDSDARLWQELEVSCWPTLVLLGPRGNLLFSLVGEGHREQLFLFTDAALKHYREKGLLKNHDVGIKLYRDSLPPSILSFPGKIAMDPSSKRLAIADTGHHRVLVVSNTGQVLHSIGGPSSGRQDGNLSEAQFSSPQGVIIKGDTVYVADTENHLVRKINLTEGKVSTLAGIGVQGTDKEGGAPGPQQPISSPWDVTLGNAGGDVLWIAMAGTHQIWALFLEDGKLPKGSDSKKGTCVRFAGSGNEENRNNAYPHKAGLAQPSGLALAPTEPWECLFIADSESSTIRSLSLKDGAVKHVVGGERDPLNLFAFGDVDGKGIDAKLQHPLGLCWDEGNSLLYVADSYNHKIKVVDPKTKQCRVLAGTGKAGNGLGPSFLDSSFNEPGGLCLGEGGKLLYVADTNNHCIKVLDLETKTVSLFPILVQHEVDAVLTTVRKLPKLPKSAPVLTMPSITVSSGQSATLLLKLALPAGTKLTEEAPSFWSLSAEGNEWLLEGRAVTGSISDLSEPISIVSSIPAAPASPDPTLTLNAWVYCCLSGGGACMMKAVSFKQPLLIGSTPQKARVGAGLESRARMEALHTGPEVLNERASFPHTMGDGLPSVNYSNDSKRATVDLNLSEQWLVGMGIIMGLIVFVIVVGNILVIVAIARNQRLQTLTNVFIVSLACADLIMGLLVVPFGAALEVRGAWMYGSFFCEFWISVDVLCVTASIETLCVIAIDRYIAIISPFRYQSLLTKARAKVVVCGVWAISALVSFPPILMHWSRDSEETGCYDNPECCDFITNRAYAISSSIISFYIPLIVMIFVYARVYREAKQQMNKINKCEGRFYNNHGTNCKPNRKRTTKILALKEQKALKTLGIIMGTFTLCWLPFFIVNVVRVFCAQVVDKELFVFLNWLGYVNSAFNPIIYCRSPDFRKAFKRLLCCPRQADRRLHVSSCDLSRCTGGFGNSVEQSMLGTWSDCNGADSSDCSLERNGRMSHSESQL</sequence>
<dbReference type="InterPro" id="IPR013766">
    <property type="entry name" value="Thioredoxin_domain"/>
</dbReference>
<dbReference type="SUPFAM" id="SSF101898">
    <property type="entry name" value="NHL repeat"/>
    <property type="match status" value="1"/>
</dbReference>
<dbReference type="SMART" id="SM01381">
    <property type="entry name" value="7TM_GPCR_Srsx"/>
    <property type="match status" value="1"/>
</dbReference>
<dbReference type="FunFam" id="3.40.30.10:FF:000108">
    <property type="entry name" value="NHL repeat-containing protein 2"/>
    <property type="match status" value="1"/>
</dbReference>
<keyword evidence="12" id="KW-1015">Disulfide bond</keyword>
<feature type="repeat" description="NHL" evidence="19">
    <location>
        <begin position="455"/>
        <end position="495"/>
    </location>
</feature>
<dbReference type="GO" id="GO:0004935">
    <property type="term" value="F:adrenergic receptor activity"/>
    <property type="evidence" value="ECO:0007669"/>
    <property type="project" value="InterPro"/>
</dbReference>
<comment type="similarity">
    <text evidence="20">Belongs to the G-protein coupled receptor 1 family.</text>
</comment>
<dbReference type="PROSITE" id="PS51125">
    <property type="entry name" value="NHL"/>
    <property type="match status" value="1"/>
</dbReference>
<feature type="domain" description="Thioredoxin" evidence="23">
    <location>
        <begin position="43"/>
        <end position="191"/>
    </location>
</feature>
<dbReference type="InterPro" id="IPR017452">
    <property type="entry name" value="GPCR_Rhodpsn_7TM"/>
</dbReference>
<dbReference type="InterPro" id="IPR036249">
    <property type="entry name" value="Thioredoxin-like_sf"/>
</dbReference>
<comment type="subunit">
    <text evidence="3">Monomer.</text>
</comment>
<dbReference type="FunFam" id="1.20.1070.10:FF:000057">
    <property type="entry name" value="Beta-1 adrenergic receptor"/>
    <property type="match status" value="1"/>
</dbReference>
<evidence type="ECO:0000256" key="9">
    <source>
        <dbReference type="ARBA" id="ARBA00023040"/>
    </source>
</evidence>
<keyword evidence="25" id="KW-1185">Reference proteome</keyword>
<evidence type="ECO:0000313" key="25">
    <source>
        <dbReference type="Proteomes" id="UP001187343"/>
    </source>
</evidence>
<dbReference type="Pfam" id="PF00001">
    <property type="entry name" value="7tm_1"/>
    <property type="match status" value="1"/>
</dbReference>
<evidence type="ECO:0000256" key="3">
    <source>
        <dbReference type="ARBA" id="ARBA00011245"/>
    </source>
</evidence>
<dbReference type="Gene3D" id="2.120.10.30">
    <property type="entry name" value="TolB, C-terminal domain"/>
    <property type="match status" value="3"/>
</dbReference>
<dbReference type="Pfam" id="PF13905">
    <property type="entry name" value="Thioredoxin_8"/>
    <property type="match status" value="1"/>
</dbReference>
<keyword evidence="14" id="KW-0325">Glycoprotein</keyword>
<keyword evidence="5" id="KW-0963">Cytoplasm</keyword>
<dbReference type="PRINTS" id="PR00237">
    <property type="entry name" value="GPCRRHODOPSN"/>
</dbReference>
<dbReference type="InterPro" id="IPR045302">
    <property type="entry name" value="NHL2_NHL_rpt_dom"/>
</dbReference>
<evidence type="ECO:0000256" key="1">
    <source>
        <dbReference type="ARBA" id="ARBA00004514"/>
    </source>
</evidence>
<dbReference type="PANTHER" id="PTHR46388:SF2">
    <property type="entry name" value="NHL REPEAT-CONTAINING PROTEIN 2"/>
    <property type="match status" value="1"/>
</dbReference>
<keyword evidence="4" id="KW-1003">Cell membrane</keyword>
<accession>A0AA88PAA7</accession>
<evidence type="ECO:0000256" key="2">
    <source>
        <dbReference type="ARBA" id="ARBA00004651"/>
    </source>
</evidence>
<evidence type="ECO:0000256" key="20">
    <source>
        <dbReference type="RuleBase" id="RU000688"/>
    </source>
</evidence>
<dbReference type="Proteomes" id="UP001187343">
    <property type="component" value="Unassembled WGS sequence"/>
</dbReference>
<feature type="transmembrane region" description="Helical" evidence="21">
    <location>
        <begin position="798"/>
        <end position="821"/>
    </location>
</feature>
<evidence type="ECO:0000256" key="8">
    <source>
        <dbReference type="ARBA" id="ARBA00022989"/>
    </source>
</evidence>
<dbReference type="InterPro" id="IPR012336">
    <property type="entry name" value="Thioredoxin-like_fold"/>
</dbReference>
<evidence type="ECO:0000256" key="16">
    <source>
        <dbReference type="ARBA" id="ARBA00023288"/>
    </source>
</evidence>
<evidence type="ECO:0000256" key="21">
    <source>
        <dbReference type="SAM" id="Phobius"/>
    </source>
</evidence>
<keyword evidence="15 20" id="KW-0807">Transducer</keyword>
<evidence type="ECO:0000256" key="10">
    <source>
        <dbReference type="ARBA" id="ARBA00023136"/>
    </source>
</evidence>
<keyword evidence="8 21" id="KW-1133">Transmembrane helix</keyword>
<dbReference type="Gene3D" id="3.40.30.10">
    <property type="entry name" value="Glutaredoxin"/>
    <property type="match status" value="1"/>
</dbReference>
<dbReference type="CDD" id="cd14951">
    <property type="entry name" value="NHL-2_like"/>
    <property type="match status" value="1"/>
</dbReference>
<evidence type="ECO:0000256" key="13">
    <source>
        <dbReference type="ARBA" id="ARBA00023170"/>
    </source>
</evidence>
<keyword evidence="9 20" id="KW-0297">G-protein coupled receptor</keyword>
<gene>
    <name evidence="24" type="ORF">Q8A67_020426</name>
</gene>
<comment type="subcellular location">
    <subcellularLocation>
        <location evidence="2">Cell membrane</location>
        <topology evidence="2">Multi-pass membrane protein</topology>
    </subcellularLocation>
    <subcellularLocation>
        <location evidence="1">Cytoplasm</location>
        <location evidence="1">Cytosol</location>
    </subcellularLocation>
</comment>
<keyword evidence="16" id="KW-0449">Lipoprotein</keyword>